<keyword evidence="3" id="KW-1185">Reference proteome</keyword>
<reference evidence="2" key="2">
    <citation type="submission" date="2025-08" db="UniProtKB">
        <authorList>
            <consortium name="Ensembl"/>
        </authorList>
    </citation>
    <scope>IDENTIFICATION</scope>
</reference>
<dbReference type="Gene3D" id="2.40.10.10">
    <property type="entry name" value="Trypsin-like serine proteases"/>
    <property type="match status" value="1"/>
</dbReference>
<accession>A0AAY5KE91</accession>
<keyword evidence="1" id="KW-0812">Transmembrane</keyword>
<dbReference type="SUPFAM" id="SSF50494">
    <property type="entry name" value="Trypsin-like serine proteases"/>
    <property type="match status" value="1"/>
</dbReference>
<organism evidence="2 3">
    <name type="scientific">Esox lucius</name>
    <name type="common">Northern pike</name>
    <dbReference type="NCBI Taxonomy" id="8010"/>
    <lineage>
        <taxon>Eukaryota</taxon>
        <taxon>Metazoa</taxon>
        <taxon>Chordata</taxon>
        <taxon>Craniata</taxon>
        <taxon>Vertebrata</taxon>
        <taxon>Euteleostomi</taxon>
        <taxon>Actinopterygii</taxon>
        <taxon>Neopterygii</taxon>
        <taxon>Teleostei</taxon>
        <taxon>Protacanthopterygii</taxon>
        <taxon>Esociformes</taxon>
        <taxon>Esocidae</taxon>
        <taxon>Esox</taxon>
    </lineage>
</organism>
<reference evidence="2 3" key="1">
    <citation type="submission" date="2020-02" db="EMBL/GenBank/DDBJ databases">
        <title>Esox lucius (northern pike) genome, fEsoLuc1, primary haplotype.</title>
        <authorList>
            <person name="Myers G."/>
            <person name="Karagic N."/>
            <person name="Meyer A."/>
            <person name="Pippel M."/>
            <person name="Reichard M."/>
            <person name="Winkler S."/>
            <person name="Tracey A."/>
            <person name="Sims Y."/>
            <person name="Howe K."/>
            <person name="Rhie A."/>
            <person name="Formenti G."/>
            <person name="Durbin R."/>
            <person name="Fedrigo O."/>
            <person name="Jarvis E.D."/>
        </authorList>
    </citation>
    <scope>NUCLEOTIDE SEQUENCE [LARGE SCALE GENOMIC DNA]</scope>
</reference>
<dbReference type="Proteomes" id="UP000265140">
    <property type="component" value="Chromosome 17"/>
</dbReference>
<keyword evidence="1" id="KW-1133">Transmembrane helix</keyword>
<evidence type="ECO:0000313" key="2">
    <source>
        <dbReference type="Ensembl" id="ENSELUP00000087439.1"/>
    </source>
</evidence>
<reference evidence="2" key="3">
    <citation type="submission" date="2025-09" db="UniProtKB">
        <authorList>
            <consortium name="Ensembl"/>
        </authorList>
    </citation>
    <scope>IDENTIFICATION</scope>
</reference>
<keyword evidence="1" id="KW-0472">Membrane</keyword>
<proteinExistence type="predicted"/>
<protein>
    <submittedName>
        <fullName evidence="2">Uncharacterized protein</fullName>
    </submittedName>
</protein>
<feature type="transmembrane region" description="Helical" evidence="1">
    <location>
        <begin position="58"/>
        <end position="76"/>
    </location>
</feature>
<sequence length="86" mass="9450">MTALLAYSLLPFPGAKNVSGTVFVQHFVKYVCSILYTLLSFFLYYIHGVTSFGSKCSSVAQLTVFTCVSAYIGWINQVRGRPAEAV</sequence>
<dbReference type="AlphaFoldDB" id="A0AAY5KE91"/>
<feature type="transmembrane region" description="Helical" evidence="1">
    <location>
        <begin position="27"/>
        <end position="46"/>
    </location>
</feature>
<dbReference type="InterPro" id="IPR043504">
    <property type="entry name" value="Peptidase_S1_PA_chymotrypsin"/>
</dbReference>
<evidence type="ECO:0000313" key="3">
    <source>
        <dbReference type="Proteomes" id="UP000265140"/>
    </source>
</evidence>
<dbReference type="Ensembl" id="ENSELUT00000090816.1">
    <property type="protein sequence ID" value="ENSELUP00000087439.1"/>
    <property type="gene ID" value="ENSELUG00000035244.1"/>
</dbReference>
<evidence type="ECO:0000256" key="1">
    <source>
        <dbReference type="SAM" id="Phobius"/>
    </source>
</evidence>
<dbReference type="InterPro" id="IPR009003">
    <property type="entry name" value="Peptidase_S1_PA"/>
</dbReference>
<name>A0AAY5KE91_ESOLU</name>